<organism evidence="11">
    <name type="scientific">Ips typographus</name>
    <name type="common">European spruce bark beetle</name>
    <dbReference type="NCBI Taxonomy" id="55986"/>
    <lineage>
        <taxon>Eukaryota</taxon>
        <taxon>Metazoa</taxon>
        <taxon>Ecdysozoa</taxon>
        <taxon>Arthropoda</taxon>
        <taxon>Hexapoda</taxon>
        <taxon>Insecta</taxon>
        <taxon>Pterygota</taxon>
        <taxon>Neoptera</taxon>
        <taxon>Endopterygota</taxon>
        <taxon>Coleoptera</taxon>
        <taxon>Polyphaga</taxon>
        <taxon>Cucujiformia</taxon>
        <taxon>Curculionidae</taxon>
        <taxon>Scolytinae</taxon>
        <taxon>Ips</taxon>
    </lineage>
</organism>
<dbReference type="GO" id="GO:0005886">
    <property type="term" value="C:plasma membrane"/>
    <property type="evidence" value="ECO:0007669"/>
    <property type="project" value="UniProtKB-SubCell"/>
</dbReference>
<evidence type="ECO:0000256" key="3">
    <source>
        <dbReference type="ARBA" id="ARBA00022606"/>
    </source>
</evidence>
<dbReference type="GO" id="GO:0004984">
    <property type="term" value="F:olfactory receptor activity"/>
    <property type="evidence" value="ECO:0007669"/>
    <property type="project" value="InterPro"/>
</dbReference>
<evidence type="ECO:0000256" key="7">
    <source>
        <dbReference type="ARBA" id="ARBA00023136"/>
    </source>
</evidence>
<dbReference type="PANTHER" id="PTHR21137:SF35">
    <property type="entry name" value="ODORANT RECEPTOR 19A-RELATED"/>
    <property type="match status" value="1"/>
</dbReference>
<gene>
    <name evidence="11" type="primary">ItypOR3</name>
</gene>
<sequence length="232" mass="27050">MPTRNLYPFDASQGWSFWILFVIEAIFCYHTCCVFTLATVTLIGFLKHILAQLRYCGHEFETIFDGVNEESGGKHLTLQHFIRVVKYHQEILRYTEKVFSTFNVMIVVYTGVTSFILAITGFQITSPETGGEDKIRYTMLIIGWALLFYWICYYGQQIQDEASQIADAIYNSKWYENTNTVVLVRRDIIIIYLRTKRVLDFKVQFLGAVNMEVFVAVMRRAYQIFTLLLSVT</sequence>
<reference evidence="11" key="1">
    <citation type="journal article" date="2013" name="BMC Genomics">
        <title>Antennal transcriptome analysis of the chemosensory gene families in the tree killing bark beetles, Ips typographus and Dendroctonus ponderosae (Coleoptera: Curculionidae: Scolytinae).</title>
        <authorList>
            <person name="Andersson M.N."/>
            <person name="Grosse-Wilde E."/>
            <person name="Keeling C.I."/>
            <person name="Bengtsson J.M."/>
            <person name="Yuen M.M."/>
            <person name="Li M."/>
            <person name="Hillbur Y."/>
            <person name="Bohlmann J."/>
            <person name="Hansson B.S."/>
            <person name="Schlyter F."/>
        </authorList>
    </citation>
    <scope>NUCLEOTIDE SEQUENCE</scope>
</reference>
<proteinExistence type="evidence at transcript level"/>
<keyword evidence="5" id="KW-0552">Olfaction</keyword>
<keyword evidence="8 11" id="KW-0675">Receptor</keyword>
<accession>M3UZG1</accession>
<evidence type="ECO:0000256" key="10">
    <source>
        <dbReference type="SAM" id="Phobius"/>
    </source>
</evidence>
<keyword evidence="3" id="KW-0716">Sensory transduction</keyword>
<evidence type="ECO:0000256" key="8">
    <source>
        <dbReference type="ARBA" id="ARBA00023170"/>
    </source>
</evidence>
<comment type="subcellular location">
    <subcellularLocation>
        <location evidence="1">Cell membrane</location>
        <topology evidence="1">Multi-pass membrane protein</topology>
    </subcellularLocation>
</comment>
<dbReference type="Pfam" id="PF02949">
    <property type="entry name" value="7tm_6"/>
    <property type="match status" value="1"/>
</dbReference>
<evidence type="ECO:0000256" key="5">
    <source>
        <dbReference type="ARBA" id="ARBA00022725"/>
    </source>
</evidence>
<keyword evidence="6 10" id="KW-1133">Transmembrane helix</keyword>
<evidence type="ECO:0000256" key="2">
    <source>
        <dbReference type="ARBA" id="ARBA00022475"/>
    </source>
</evidence>
<evidence type="ECO:0000256" key="9">
    <source>
        <dbReference type="ARBA" id="ARBA00023224"/>
    </source>
</evidence>
<evidence type="ECO:0000256" key="4">
    <source>
        <dbReference type="ARBA" id="ARBA00022692"/>
    </source>
</evidence>
<name>M3UZG1_IPSTY</name>
<dbReference type="EMBL" id="GACR01000023">
    <property type="protein sequence ID" value="JAA74437.1"/>
    <property type="molecule type" value="mRNA"/>
</dbReference>
<dbReference type="AlphaFoldDB" id="M3UZG1"/>
<keyword evidence="7 10" id="KW-0472">Membrane</keyword>
<feature type="transmembrane region" description="Helical" evidence="10">
    <location>
        <begin position="102"/>
        <end position="125"/>
    </location>
</feature>
<feature type="transmembrane region" description="Helical" evidence="10">
    <location>
        <begin position="15"/>
        <end position="45"/>
    </location>
</feature>
<dbReference type="PANTHER" id="PTHR21137">
    <property type="entry name" value="ODORANT RECEPTOR"/>
    <property type="match status" value="1"/>
</dbReference>
<feature type="transmembrane region" description="Helical" evidence="10">
    <location>
        <begin position="137"/>
        <end position="155"/>
    </location>
</feature>
<keyword evidence="9" id="KW-0807">Transducer</keyword>
<dbReference type="GO" id="GO:0007165">
    <property type="term" value="P:signal transduction"/>
    <property type="evidence" value="ECO:0007669"/>
    <property type="project" value="UniProtKB-KW"/>
</dbReference>
<evidence type="ECO:0000313" key="11">
    <source>
        <dbReference type="EMBL" id="JAA74437.1"/>
    </source>
</evidence>
<dbReference type="InterPro" id="IPR004117">
    <property type="entry name" value="7tm6_olfct_rcpt"/>
</dbReference>
<keyword evidence="4 10" id="KW-0812">Transmembrane</keyword>
<protein>
    <submittedName>
        <fullName evidence="11">Odorant receptor 3</fullName>
    </submittedName>
</protein>
<keyword evidence="2" id="KW-1003">Cell membrane</keyword>
<evidence type="ECO:0000256" key="6">
    <source>
        <dbReference type="ARBA" id="ARBA00022989"/>
    </source>
</evidence>
<evidence type="ECO:0000256" key="1">
    <source>
        <dbReference type="ARBA" id="ARBA00004651"/>
    </source>
</evidence>
<dbReference type="GO" id="GO:0005549">
    <property type="term" value="F:odorant binding"/>
    <property type="evidence" value="ECO:0007669"/>
    <property type="project" value="InterPro"/>
</dbReference>